<keyword evidence="1" id="KW-0677">Repeat</keyword>
<dbReference type="PANTHER" id="PTHR10039">
    <property type="entry name" value="AMELOGENIN"/>
    <property type="match status" value="1"/>
</dbReference>
<sequence length="694" mass="79033">MAEAFSVAASGLALIHLSAKVFELCYDYYDTVKGSQQDFKKLGDEIKSIHQQLEEIRSLAAGDDENDPQYPGLLEWTKNESLKDYKTALEELEEKLDVPEWRKSTRKYVCPFRKPKMEHYLGLVEEQRSKLHLLLTAATTRTVTKVLRKLDDKEFREVLKWLNVVDPASNYSSAIALREPGTGNWLIKGSEYRDWKEGRGGVLWLHGIPGCGKSVLSATAIEDVKNLCNSKDDHTLAYFYFTFSDSEKHNFLDMLLSIVGQLLEGVSGRCFPHEVINLYRNSKAIGKSIDIDALKLAFSQMIKLSKRTFIILDALDEFLKDTRGSLLSWISELTVDHNMRSLSIIVTSRPEADVAKSLEPLATFSISLQSNTIDPDIRSYIQNSLNDRDSLKEFTKGIKMEIEDTLVARSQGMFRWVDCLFRILQECITPKAVRTALQELPKDLDSVYLRILNCIHETQREYIRRAMHWLAFPTEPLTLGQLAEAIVIEYDVNKYGEDSEPFFNMKSLMRIGPSLISFEDARDDQSSTQEDCRLRLAHFSVKEYLISDRTAQGPSTYYHISEDKANLLMAHACLSRILRHSAQGTIRGNKVEKSSFLYHSARYWFVYTRSIEDTAPAPLFDASVKVLELGKEWLDIYNPEDVYGLRMYDSGIYPPAIYYSSLLNLATACKSLVNGKEDTVNVNSRGSKYGSALQ</sequence>
<gene>
    <name evidence="3" type="ORF">GSTUAT00008955001</name>
</gene>
<dbReference type="PROSITE" id="PS50837">
    <property type="entry name" value="NACHT"/>
    <property type="match status" value="1"/>
</dbReference>
<keyword evidence="4" id="KW-1185">Reference proteome</keyword>
<dbReference type="InterPro" id="IPR027417">
    <property type="entry name" value="P-loop_NTPase"/>
</dbReference>
<proteinExistence type="predicted"/>
<feature type="domain" description="NACHT" evidence="2">
    <location>
        <begin position="201"/>
        <end position="352"/>
    </location>
</feature>
<dbReference type="Pfam" id="PF24883">
    <property type="entry name" value="NPHP3_N"/>
    <property type="match status" value="1"/>
</dbReference>
<dbReference type="PANTHER" id="PTHR10039:SF16">
    <property type="entry name" value="GPI INOSITOL-DEACYLASE"/>
    <property type="match status" value="1"/>
</dbReference>
<dbReference type="SUPFAM" id="SSF52540">
    <property type="entry name" value="P-loop containing nucleoside triphosphate hydrolases"/>
    <property type="match status" value="1"/>
</dbReference>
<evidence type="ECO:0000313" key="4">
    <source>
        <dbReference type="Proteomes" id="UP001412239"/>
    </source>
</evidence>
<dbReference type="InterPro" id="IPR007111">
    <property type="entry name" value="NACHT_NTPase"/>
</dbReference>
<accession>A0A292PI92</accession>
<protein>
    <recommendedName>
        <fullName evidence="2">NACHT domain-containing protein</fullName>
    </recommendedName>
</protein>
<evidence type="ECO:0000259" key="2">
    <source>
        <dbReference type="PROSITE" id="PS50837"/>
    </source>
</evidence>
<dbReference type="InterPro" id="IPR056884">
    <property type="entry name" value="NPHP3-like_N"/>
</dbReference>
<evidence type="ECO:0000256" key="1">
    <source>
        <dbReference type="ARBA" id="ARBA00022737"/>
    </source>
</evidence>
<feature type="non-terminal residue" evidence="3">
    <location>
        <position position="1"/>
    </location>
</feature>
<evidence type="ECO:0000313" key="3">
    <source>
        <dbReference type="EMBL" id="CUS06966.1"/>
    </source>
</evidence>
<dbReference type="Gene3D" id="3.40.50.300">
    <property type="entry name" value="P-loop containing nucleotide triphosphate hydrolases"/>
    <property type="match status" value="1"/>
</dbReference>
<name>A0A292PI92_9PEZI</name>
<organism evidence="3 4">
    <name type="scientific">Tuber aestivum</name>
    <name type="common">summer truffle</name>
    <dbReference type="NCBI Taxonomy" id="59557"/>
    <lineage>
        <taxon>Eukaryota</taxon>
        <taxon>Fungi</taxon>
        <taxon>Dikarya</taxon>
        <taxon>Ascomycota</taxon>
        <taxon>Pezizomycotina</taxon>
        <taxon>Pezizomycetes</taxon>
        <taxon>Pezizales</taxon>
        <taxon>Tuberaceae</taxon>
        <taxon>Tuber</taxon>
    </lineage>
</organism>
<dbReference type="EMBL" id="LN891273">
    <property type="protein sequence ID" value="CUS06966.1"/>
    <property type="molecule type" value="Genomic_DNA"/>
</dbReference>
<reference evidence="3" key="1">
    <citation type="submission" date="2015-10" db="EMBL/GenBank/DDBJ databases">
        <authorList>
            <person name="Regsiter A."/>
            <person name="william w."/>
        </authorList>
    </citation>
    <scope>NUCLEOTIDE SEQUENCE</scope>
    <source>
        <strain evidence="3">Montdore</strain>
    </source>
</reference>
<dbReference type="AlphaFoldDB" id="A0A292PI92"/>
<dbReference type="Proteomes" id="UP001412239">
    <property type="component" value="Unassembled WGS sequence"/>
</dbReference>